<sequence>MFCKVDFTPNKISQLETHGEIAYTTTTHNRAIQQCDQKTAEFSRKKSLRLLIYLGSVLMQRYNDHDDRMAGPHMDSRRVSFKNQGRDQRNRHQGPWDKKKLRALLLQNDDIDMGGSAGERERFNRGGGDQRHDNL</sequence>
<feature type="compositionally biased region" description="Basic and acidic residues" evidence="1">
    <location>
        <begin position="118"/>
        <end position="135"/>
    </location>
</feature>
<dbReference type="AlphaFoldDB" id="A0A6H5H6A5"/>
<organism evidence="2 3">
    <name type="scientific">Nesidiocoris tenuis</name>
    <dbReference type="NCBI Taxonomy" id="355587"/>
    <lineage>
        <taxon>Eukaryota</taxon>
        <taxon>Metazoa</taxon>
        <taxon>Ecdysozoa</taxon>
        <taxon>Arthropoda</taxon>
        <taxon>Hexapoda</taxon>
        <taxon>Insecta</taxon>
        <taxon>Pterygota</taxon>
        <taxon>Neoptera</taxon>
        <taxon>Paraneoptera</taxon>
        <taxon>Hemiptera</taxon>
        <taxon>Heteroptera</taxon>
        <taxon>Panheteroptera</taxon>
        <taxon>Cimicomorpha</taxon>
        <taxon>Miridae</taxon>
        <taxon>Dicyphina</taxon>
        <taxon>Nesidiocoris</taxon>
    </lineage>
</organism>
<evidence type="ECO:0000313" key="3">
    <source>
        <dbReference type="Proteomes" id="UP000479000"/>
    </source>
</evidence>
<accession>A0A6H5H6A5</accession>
<reference evidence="2 3" key="1">
    <citation type="submission" date="2020-02" db="EMBL/GenBank/DDBJ databases">
        <authorList>
            <person name="Ferguson B K."/>
        </authorList>
    </citation>
    <scope>NUCLEOTIDE SEQUENCE [LARGE SCALE GENOMIC DNA]</scope>
</reference>
<feature type="compositionally biased region" description="Basic and acidic residues" evidence="1">
    <location>
        <begin position="68"/>
        <end position="98"/>
    </location>
</feature>
<protein>
    <submittedName>
        <fullName evidence="2">Uncharacterized protein</fullName>
    </submittedName>
</protein>
<proteinExistence type="predicted"/>
<evidence type="ECO:0000256" key="1">
    <source>
        <dbReference type="SAM" id="MobiDB-lite"/>
    </source>
</evidence>
<keyword evidence="3" id="KW-1185">Reference proteome</keyword>
<feature type="region of interest" description="Disordered" evidence="1">
    <location>
        <begin position="68"/>
        <end position="135"/>
    </location>
</feature>
<dbReference type="Proteomes" id="UP000479000">
    <property type="component" value="Unassembled WGS sequence"/>
</dbReference>
<gene>
    <name evidence="2" type="ORF">NTEN_LOCUS16549</name>
</gene>
<name>A0A6H5H6A5_9HEMI</name>
<evidence type="ECO:0000313" key="2">
    <source>
        <dbReference type="EMBL" id="CAB0011635.1"/>
    </source>
</evidence>
<dbReference type="EMBL" id="CADCXU010024241">
    <property type="protein sequence ID" value="CAB0011635.1"/>
    <property type="molecule type" value="Genomic_DNA"/>
</dbReference>